<dbReference type="PROSITE" id="PS51746">
    <property type="entry name" value="PPM_2"/>
    <property type="match status" value="1"/>
</dbReference>
<evidence type="ECO:0000256" key="10">
    <source>
        <dbReference type="ARBA" id="ARBA00023170"/>
    </source>
</evidence>
<evidence type="ECO:0000256" key="8">
    <source>
        <dbReference type="ARBA" id="ARBA00023157"/>
    </source>
</evidence>
<dbReference type="SUPFAM" id="SSF49785">
    <property type="entry name" value="Galactose-binding domain-like"/>
    <property type="match status" value="2"/>
</dbReference>
<evidence type="ECO:0000256" key="4">
    <source>
        <dbReference type="ARBA" id="ARBA00022723"/>
    </source>
</evidence>
<dbReference type="SUPFAM" id="SSF48508">
    <property type="entry name" value="Nuclear receptor ligand-binding domain"/>
    <property type="match status" value="1"/>
</dbReference>
<evidence type="ECO:0000313" key="14">
    <source>
        <dbReference type="WBParaSite" id="maker-uti_cns_0014817-snap-gene-0.2-mRNA-1"/>
    </source>
</evidence>
<dbReference type="PANTHER" id="PTHR45713">
    <property type="entry name" value="FTP DOMAIN-CONTAINING PROTEIN"/>
    <property type="match status" value="1"/>
</dbReference>
<sequence>GFGDHDLLVSDSSIAVKPFLSCVPQVVPLRDCMGADDFVVMATDGLWDVLSNEAAEAVVKDAVSQSTSNRCVIAAQALVGAARGTWQRGSQTPDSRQSGGFWRLTISDATAAPDDSQAKEAANGTAKEPPASLDDISCFVIPLGWLSKPPTPAEPFFSGGGAGGLSFGDPNTPASVGGASGVGAPAAGAGAANGEHGIDVQKILNAELALEPPMSSYVDATDNPVRDKLYLALEEYCRNAYPDESGRFSRLLLRLPALRSIGLKTLEHLFFFQLSSQYRANIRCDGAIDGNTAQYWSSDSCSHSSVSDPAAWWQAEFSSPAQVDFVTLWNRADCCPERLANFQLLMDGVQCASYSTETPESVFNVSCGLSGRVLGVQTRTGSVLTICEIRFFQLTGLTAPRTNQHQRRELSCKWLIFSIERIYIFTALLSVIMNFSYPFVFIKAILCVKRHVAKATRVRICDLLFPRSQMQTLPVRRSQLSIVDFRPQLMTQPVVQPLMPDSCQQSSEHSLVAPCGRAIDGSTAQYWNSDSCSATNRSDPAAWWQAEFGSPARVDFVTLWNRADCCPERLANFQLLMDGVQCASYFTETPESVFNVSCGLTGRVLRVQTLTGVVLTICEIRFFQLMGDVDIR</sequence>
<keyword evidence="13" id="KW-1185">Reference proteome</keyword>
<dbReference type="GO" id="GO:0042806">
    <property type="term" value="F:fucose binding"/>
    <property type="evidence" value="ECO:0007669"/>
    <property type="project" value="UniProtKB-ARBA"/>
</dbReference>
<feature type="transmembrane region" description="Helical" evidence="11">
    <location>
        <begin position="422"/>
        <end position="446"/>
    </location>
</feature>
<comment type="similarity">
    <text evidence="2">Belongs to the fucolectin family.</text>
</comment>
<keyword evidence="9" id="KW-0804">Transcription</keyword>
<evidence type="ECO:0000313" key="13">
    <source>
        <dbReference type="Proteomes" id="UP000095280"/>
    </source>
</evidence>
<dbReference type="InterPro" id="IPR008979">
    <property type="entry name" value="Galactose-bd-like_sf"/>
</dbReference>
<name>A0A1I8IQ08_9PLAT</name>
<evidence type="ECO:0000259" key="12">
    <source>
        <dbReference type="PROSITE" id="PS51746"/>
    </source>
</evidence>
<dbReference type="AlphaFoldDB" id="A0A1I8IQ08"/>
<evidence type="ECO:0000256" key="11">
    <source>
        <dbReference type="SAM" id="Phobius"/>
    </source>
</evidence>
<dbReference type="InterPro" id="IPR000536">
    <property type="entry name" value="Nucl_hrmn_rcpt_lig-bd"/>
</dbReference>
<dbReference type="InterPro" id="IPR036457">
    <property type="entry name" value="PPM-type-like_dom_sf"/>
</dbReference>
<dbReference type="Gene3D" id="3.60.40.10">
    <property type="entry name" value="PPM-type phosphatase domain"/>
    <property type="match status" value="1"/>
</dbReference>
<dbReference type="Pfam" id="PF00104">
    <property type="entry name" value="Hormone_recep"/>
    <property type="match status" value="1"/>
</dbReference>
<protein>
    <submittedName>
        <fullName evidence="14">PPM-type phosphatase domain-containing protein</fullName>
    </submittedName>
</protein>
<proteinExistence type="inferred from homology"/>
<accession>A0A1I8IQ08</accession>
<dbReference type="Proteomes" id="UP000095280">
    <property type="component" value="Unplaced"/>
</dbReference>
<dbReference type="Gene3D" id="1.10.565.10">
    <property type="entry name" value="Retinoid X Receptor"/>
    <property type="match status" value="1"/>
</dbReference>
<dbReference type="InterPro" id="IPR051941">
    <property type="entry name" value="BG_Antigen-Binding_Lectin"/>
</dbReference>
<dbReference type="SMART" id="SM00607">
    <property type="entry name" value="FTP"/>
    <property type="match status" value="2"/>
</dbReference>
<keyword evidence="11" id="KW-0812">Transmembrane</keyword>
<dbReference type="InterPro" id="IPR001932">
    <property type="entry name" value="PPM-type_phosphatase-like_dom"/>
</dbReference>
<keyword evidence="10" id="KW-0675">Receptor</keyword>
<comment type="subunit">
    <text evidence="3">Homotrimer.</text>
</comment>
<dbReference type="InterPro" id="IPR035500">
    <property type="entry name" value="NHR-like_dom_sf"/>
</dbReference>
<dbReference type="PANTHER" id="PTHR45713:SF6">
    <property type="entry name" value="F5_8 TYPE C DOMAIN-CONTAINING PROTEIN"/>
    <property type="match status" value="1"/>
</dbReference>
<keyword evidence="5" id="KW-0430">Lectin</keyword>
<keyword evidence="8" id="KW-1015">Disulfide bond</keyword>
<dbReference type="InterPro" id="IPR006585">
    <property type="entry name" value="FTP1"/>
</dbReference>
<evidence type="ECO:0000256" key="7">
    <source>
        <dbReference type="ARBA" id="ARBA00023015"/>
    </source>
</evidence>
<keyword evidence="11" id="KW-1133">Transmembrane helix</keyword>
<keyword evidence="6" id="KW-0106">Calcium</keyword>
<keyword evidence="4" id="KW-0479">Metal-binding</keyword>
<evidence type="ECO:0000256" key="2">
    <source>
        <dbReference type="ARBA" id="ARBA00010147"/>
    </source>
</evidence>
<dbReference type="Pfam" id="PF22633">
    <property type="entry name" value="F5_F8_type_C_2"/>
    <property type="match status" value="2"/>
</dbReference>
<dbReference type="WBParaSite" id="maker-uti_cns_0014817-snap-gene-0.2-mRNA-1">
    <property type="protein sequence ID" value="maker-uti_cns_0014817-snap-gene-0.2-mRNA-1"/>
    <property type="gene ID" value="maker-uti_cns_0014817-snap-gene-0.2"/>
</dbReference>
<dbReference type="Gene3D" id="2.60.120.260">
    <property type="entry name" value="Galactose-binding domain-like"/>
    <property type="match status" value="2"/>
</dbReference>
<reference evidence="14" key="1">
    <citation type="submission" date="2016-11" db="UniProtKB">
        <authorList>
            <consortium name="WormBaseParasite"/>
        </authorList>
    </citation>
    <scope>IDENTIFICATION</scope>
</reference>
<dbReference type="GO" id="GO:0046872">
    <property type="term" value="F:metal ion binding"/>
    <property type="evidence" value="ECO:0007669"/>
    <property type="project" value="UniProtKB-KW"/>
</dbReference>
<keyword evidence="7" id="KW-0805">Transcription regulation</keyword>
<evidence type="ECO:0000256" key="9">
    <source>
        <dbReference type="ARBA" id="ARBA00023163"/>
    </source>
</evidence>
<comment type="function">
    <text evidence="1">Acts as a defensive agent. Recognizes blood group fucosylated oligosaccharides including A, B, H and Lewis B-type antigens. Does not recognize Lewis A antigen and has low affinity for monovalent haptens.</text>
</comment>
<evidence type="ECO:0000256" key="1">
    <source>
        <dbReference type="ARBA" id="ARBA00002219"/>
    </source>
</evidence>
<evidence type="ECO:0000256" key="3">
    <source>
        <dbReference type="ARBA" id="ARBA00011233"/>
    </source>
</evidence>
<evidence type="ECO:0000256" key="5">
    <source>
        <dbReference type="ARBA" id="ARBA00022734"/>
    </source>
</evidence>
<dbReference type="GO" id="GO:0001868">
    <property type="term" value="P:regulation of complement activation, lectin pathway"/>
    <property type="evidence" value="ECO:0007669"/>
    <property type="project" value="UniProtKB-ARBA"/>
</dbReference>
<dbReference type="SUPFAM" id="SSF81606">
    <property type="entry name" value="PP2C-like"/>
    <property type="match status" value="1"/>
</dbReference>
<keyword evidence="11" id="KW-0472">Membrane</keyword>
<feature type="domain" description="PPM-type phosphatase" evidence="12">
    <location>
        <begin position="1"/>
        <end position="143"/>
    </location>
</feature>
<dbReference type="GO" id="GO:0010185">
    <property type="term" value="P:regulation of cellular defense response"/>
    <property type="evidence" value="ECO:0007669"/>
    <property type="project" value="UniProtKB-ARBA"/>
</dbReference>
<dbReference type="Pfam" id="PF00481">
    <property type="entry name" value="PP2C"/>
    <property type="match status" value="1"/>
</dbReference>
<organism evidence="13 14">
    <name type="scientific">Macrostomum lignano</name>
    <dbReference type="NCBI Taxonomy" id="282301"/>
    <lineage>
        <taxon>Eukaryota</taxon>
        <taxon>Metazoa</taxon>
        <taxon>Spiralia</taxon>
        <taxon>Lophotrochozoa</taxon>
        <taxon>Platyhelminthes</taxon>
        <taxon>Rhabditophora</taxon>
        <taxon>Macrostomorpha</taxon>
        <taxon>Macrostomida</taxon>
        <taxon>Macrostomidae</taxon>
        <taxon>Macrostomum</taxon>
    </lineage>
</organism>
<evidence type="ECO:0000256" key="6">
    <source>
        <dbReference type="ARBA" id="ARBA00022837"/>
    </source>
</evidence>